<evidence type="ECO:0000256" key="6">
    <source>
        <dbReference type="ARBA" id="ARBA00022727"/>
    </source>
</evidence>
<comment type="similarity">
    <text evidence="2">Belongs to the thymidylate kinase family.</text>
</comment>
<dbReference type="SUPFAM" id="SSF52540">
    <property type="entry name" value="P-loop containing nucleoside triphosphate hydrolases"/>
    <property type="match status" value="1"/>
</dbReference>
<evidence type="ECO:0000256" key="1">
    <source>
        <dbReference type="ARBA" id="ARBA00004992"/>
    </source>
</evidence>
<reference evidence="11" key="1">
    <citation type="submission" date="2020-12" db="EMBL/GenBank/DDBJ databases">
        <authorList>
            <person name="Iha C."/>
        </authorList>
    </citation>
    <scope>NUCLEOTIDE SEQUENCE</scope>
</reference>
<comment type="pathway">
    <text evidence="1">Pyrimidine metabolism; dTTP biosynthesis.</text>
</comment>
<keyword evidence="9" id="KW-0067">ATP-binding</keyword>
<dbReference type="NCBIfam" id="TIGR00041">
    <property type="entry name" value="DTMP_kinase"/>
    <property type="match status" value="1"/>
</dbReference>
<dbReference type="GO" id="GO:0006235">
    <property type="term" value="P:dTTP biosynthetic process"/>
    <property type="evidence" value="ECO:0007669"/>
    <property type="project" value="TreeGrafter"/>
</dbReference>
<evidence type="ECO:0000313" key="11">
    <source>
        <dbReference type="EMBL" id="CAD7703046.1"/>
    </source>
</evidence>
<dbReference type="OrthoDB" id="425602at2759"/>
<sequence>MAGAGPAGRGAFIVFEGCDRCGKTTQSKKLVAALRENGVLAEWCSFPDRSTGVGQLIDSYLAGAQNSEDDVIHLLFAANRLEKRQELIVKLQGGTTLVCDRYAYSGAAFTLAKGSPGLDLAWCKSVEHGLLPAPDVVFFLKAPADVAAGRGGFGNERYEVLEFQKKVADWYMRLSKTEGWTELDATKSIDAVHEE</sequence>
<dbReference type="Pfam" id="PF02223">
    <property type="entry name" value="Thymidylate_kin"/>
    <property type="match status" value="1"/>
</dbReference>
<dbReference type="GO" id="GO:0005739">
    <property type="term" value="C:mitochondrion"/>
    <property type="evidence" value="ECO:0007669"/>
    <property type="project" value="TreeGrafter"/>
</dbReference>
<feature type="domain" description="Thymidylate kinase-like" evidence="10">
    <location>
        <begin position="15"/>
        <end position="195"/>
    </location>
</feature>
<dbReference type="InterPro" id="IPR027417">
    <property type="entry name" value="P-loop_NTPase"/>
</dbReference>
<gene>
    <name evidence="11" type="ORF">OSTQU699_LOCUS8403</name>
</gene>
<protein>
    <recommendedName>
        <fullName evidence="4">Thymidylate kinase</fullName>
        <ecNumber evidence="3">2.7.4.9</ecNumber>
    </recommendedName>
</protein>
<dbReference type="PANTHER" id="PTHR10344">
    <property type="entry name" value="THYMIDYLATE KINASE"/>
    <property type="match status" value="1"/>
</dbReference>
<dbReference type="CDD" id="cd01672">
    <property type="entry name" value="TMPK"/>
    <property type="match status" value="1"/>
</dbReference>
<dbReference type="GO" id="GO:0005634">
    <property type="term" value="C:nucleus"/>
    <property type="evidence" value="ECO:0007669"/>
    <property type="project" value="TreeGrafter"/>
</dbReference>
<dbReference type="GO" id="GO:0004798">
    <property type="term" value="F:dTMP kinase activity"/>
    <property type="evidence" value="ECO:0007669"/>
    <property type="project" value="UniProtKB-EC"/>
</dbReference>
<dbReference type="EC" id="2.7.4.9" evidence="3"/>
<dbReference type="EMBL" id="CAJHUC010002045">
    <property type="protein sequence ID" value="CAD7703046.1"/>
    <property type="molecule type" value="Genomic_DNA"/>
</dbReference>
<evidence type="ECO:0000256" key="7">
    <source>
        <dbReference type="ARBA" id="ARBA00022741"/>
    </source>
</evidence>
<accession>A0A8S1JG87</accession>
<dbReference type="AlphaFoldDB" id="A0A8S1JG87"/>
<name>A0A8S1JG87_9CHLO</name>
<feature type="non-terminal residue" evidence="11">
    <location>
        <position position="195"/>
    </location>
</feature>
<dbReference type="InterPro" id="IPR039430">
    <property type="entry name" value="Thymidylate_kin-like_dom"/>
</dbReference>
<dbReference type="InterPro" id="IPR018094">
    <property type="entry name" value="Thymidylate_kinase"/>
</dbReference>
<comment type="caution">
    <text evidence="11">The sequence shown here is derived from an EMBL/GenBank/DDBJ whole genome shotgun (WGS) entry which is preliminary data.</text>
</comment>
<dbReference type="FunFam" id="3.40.50.300:FF:000679">
    <property type="entry name" value="Thymidylate kinase"/>
    <property type="match status" value="1"/>
</dbReference>
<keyword evidence="5" id="KW-0808">Transferase</keyword>
<evidence type="ECO:0000256" key="4">
    <source>
        <dbReference type="ARBA" id="ARBA00017144"/>
    </source>
</evidence>
<dbReference type="Gene3D" id="3.40.50.300">
    <property type="entry name" value="P-loop containing nucleotide triphosphate hydrolases"/>
    <property type="match status" value="1"/>
</dbReference>
<organism evidence="11 12">
    <name type="scientific">Ostreobium quekettii</name>
    <dbReference type="NCBI Taxonomy" id="121088"/>
    <lineage>
        <taxon>Eukaryota</taxon>
        <taxon>Viridiplantae</taxon>
        <taxon>Chlorophyta</taxon>
        <taxon>core chlorophytes</taxon>
        <taxon>Ulvophyceae</taxon>
        <taxon>TCBD clade</taxon>
        <taxon>Bryopsidales</taxon>
        <taxon>Ostreobineae</taxon>
        <taxon>Ostreobiaceae</taxon>
        <taxon>Ostreobium</taxon>
    </lineage>
</organism>
<proteinExistence type="inferred from homology"/>
<evidence type="ECO:0000256" key="3">
    <source>
        <dbReference type="ARBA" id="ARBA00012980"/>
    </source>
</evidence>
<dbReference type="GO" id="GO:0006233">
    <property type="term" value="P:dTDP biosynthetic process"/>
    <property type="evidence" value="ECO:0007669"/>
    <property type="project" value="InterPro"/>
</dbReference>
<evidence type="ECO:0000256" key="8">
    <source>
        <dbReference type="ARBA" id="ARBA00022777"/>
    </source>
</evidence>
<keyword evidence="8" id="KW-0418">Kinase</keyword>
<evidence type="ECO:0000256" key="5">
    <source>
        <dbReference type="ARBA" id="ARBA00022679"/>
    </source>
</evidence>
<keyword evidence="6" id="KW-0545">Nucleotide biosynthesis</keyword>
<dbReference type="GO" id="GO:0005829">
    <property type="term" value="C:cytosol"/>
    <property type="evidence" value="ECO:0007669"/>
    <property type="project" value="TreeGrafter"/>
</dbReference>
<dbReference type="PANTHER" id="PTHR10344:SF1">
    <property type="entry name" value="THYMIDYLATE KINASE"/>
    <property type="match status" value="1"/>
</dbReference>
<dbReference type="Proteomes" id="UP000708148">
    <property type="component" value="Unassembled WGS sequence"/>
</dbReference>
<dbReference type="GO" id="GO:0006227">
    <property type="term" value="P:dUDP biosynthetic process"/>
    <property type="evidence" value="ECO:0007669"/>
    <property type="project" value="TreeGrafter"/>
</dbReference>
<evidence type="ECO:0000256" key="9">
    <source>
        <dbReference type="ARBA" id="ARBA00022840"/>
    </source>
</evidence>
<dbReference type="GO" id="GO:0005524">
    <property type="term" value="F:ATP binding"/>
    <property type="evidence" value="ECO:0007669"/>
    <property type="project" value="UniProtKB-KW"/>
</dbReference>
<keyword evidence="12" id="KW-1185">Reference proteome</keyword>
<keyword evidence="7" id="KW-0547">Nucleotide-binding</keyword>
<evidence type="ECO:0000256" key="2">
    <source>
        <dbReference type="ARBA" id="ARBA00009776"/>
    </source>
</evidence>
<evidence type="ECO:0000259" key="10">
    <source>
        <dbReference type="Pfam" id="PF02223"/>
    </source>
</evidence>
<evidence type="ECO:0000313" key="12">
    <source>
        <dbReference type="Proteomes" id="UP000708148"/>
    </source>
</evidence>
<dbReference type="GO" id="GO:0004550">
    <property type="term" value="F:nucleoside diphosphate kinase activity"/>
    <property type="evidence" value="ECO:0007669"/>
    <property type="project" value="TreeGrafter"/>
</dbReference>